<dbReference type="EMBL" id="BOSL01000007">
    <property type="protein sequence ID" value="GIP53443.1"/>
    <property type="molecule type" value="Genomic_DNA"/>
</dbReference>
<dbReference type="PROSITE" id="PS50975">
    <property type="entry name" value="ATP_GRASP"/>
    <property type="match status" value="1"/>
</dbReference>
<accession>A0ABQ4MBS6</accession>
<keyword evidence="3 12" id="KW-0436">Ligase</keyword>
<comment type="caution">
    <text evidence="12">The sequence shown here is derived from an EMBL/GenBank/DDBJ whole genome shotgun (WGS) entry which is preliminary data.</text>
</comment>
<dbReference type="RefSeq" id="WP_213655007.1">
    <property type="nucleotide sequence ID" value="NZ_BOSL01000007.1"/>
</dbReference>
<evidence type="ECO:0000313" key="13">
    <source>
        <dbReference type="Proteomes" id="UP000679992"/>
    </source>
</evidence>
<comment type="cofactor">
    <cofactor evidence="1">
        <name>Mn(2+)</name>
        <dbReference type="ChEBI" id="CHEBI:29035"/>
    </cofactor>
</comment>
<proteinExistence type="predicted"/>
<evidence type="ECO:0000256" key="9">
    <source>
        <dbReference type="ARBA" id="ARBA00023211"/>
    </source>
</evidence>
<reference evidence="12 13" key="1">
    <citation type="submission" date="2021-03" db="EMBL/GenBank/DDBJ databases">
        <title>Antimicrobial resistance genes in bacteria isolated from Japanese honey, and their potential for conferring macrolide and lincosamide resistance in the American foulbrood pathogen Paenibacillus larvae.</title>
        <authorList>
            <person name="Okamoto M."/>
            <person name="Kumagai M."/>
            <person name="Kanamori H."/>
            <person name="Takamatsu D."/>
        </authorList>
    </citation>
    <scope>NUCLEOTIDE SEQUENCE [LARGE SCALE GENOMIC DNA]</scope>
    <source>
        <strain evidence="12 13">J42TS3</strain>
    </source>
</reference>
<evidence type="ECO:0000256" key="1">
    <source>
        <dbReference type="ARBA" id="ARBA00001936"/>
    </source>
</evidence>
<evidence type="ECO:0000256" key="10">
    <source>
        <dbReference type="PROSITE-ProRule" id="PRU00409"/>
    </source>
</evidence>
<dbReference type="Pfam" id="PF08443">
    <property type="entry name" value="RimK"/>
    <property type="match status" value="1"/>
</dbReference>
<evidence type="ECO:0000259" key="11">
    <source>
        <dbReference type="PROSITE" id="PS50975"/>
    </source>
</evidence>
<gene>
    <name evidence="12" type="ORF">J42TS3_24780</name>
</gene>
<keyword evidence="7" id="KW-0460">Magnesium</keyword>
<dbReference type="Pfam" id="PF18030">
    <property type="entry name" value="Rimk_N"/>
    <property type="match status" value="1"/>
</dbReference>
<dbReference type="Proteomes" id="UP000679992">
    <property type="component" value="Unassembled WGS sequence"/>
</dbReference>
<evidence type="ECO:0000256" key="4">
    <source>
        <dbReference type="ARBA" id="ARBA00022723"/>
    </source>
</evidence>
<dbReference type="Gene3D" id="3.30.1490.20">
    <property type="entry name" value="ATP-grasp fold, A domain"/>
    <property type="match status" value="1"/>
</dbReference>
<dbReference type="InterPro" id="IPR011761">
    <property type="entry name" value="ATP-grasp"/>
</dbReference>
<evidence type="ECO:0000256" key="2">
    <source>
        <dbReference type="ARBA" id="ARBA00001946"/>
    </source>
</evidence>
<dbReference type="SUPFAM" id="SSF56059">
    <property type="entry name" value="Glutathione synthetase ATP-binding domain-like"/>
    <property type="match status" value="1"/>
</dbReference>
<keyword evidence="6 10" id="KW-0067">ATP-binding</keyword>
<evidence type="ECO:0000256" key="3">
    <source>
        <dbReference type="ARBA" id="ARBA00022598"/>
    </source>
</evidence>
<keyword evidence="8" id="KW-0648">Protein biosynthesis</keyword>
<keyword evidence="9" id="KW-0464">Manganese</keyword>
<dbReference type="PANTHER" id="PTHR21621:SF2">
    <property type="entry name" value="COENZYME GAMMA-F420-2:ALPHA-L-GLUTAMATE LIGASE"/>
    <property type="match status" value="1"/>
</dbReference>
<feature type="domain" description="ATP-grasp" evidence="11">
    <location>
        <begin position="111"/>
        <end position="295"/>
    </location>
</feature>
<dbReference type="Gene3D" id="3.30.470.20">
    <property type="entry name" value="ATP-grasp fold, B domain"/>
    <property type="match status" value="1"/>
</dbReference>
<evidence type="ECO:0000256" key="6">
    <source>
        <dbReference type="ARBA" id="ARBA00022840"/>
    </source>
</evidence>
<evidence type="ECO:0000256" key="8">
    <source>
        <dbReference type="ARBA" id="ARBA00022917"/>
    </source>
</evidence>
<keyword evidence="5 10" id="KW-0547">Nucleotide-binding</keyword>
<protein>
    <submittedName>
        <fullName evidence="12">Alpha-L-glutamate ligase</fullName>
    </submittedName>
</protein>
<dbReference type="NCBIfam" id="TIGR00768">
    <property type="entry name" value="rimK_fam"/>
    <property type="match status" value="1"/>
</dbReference>
<comment type="cofactor">
    <cofactor evidence="2">
        <name>Mg(2+)</name>
        <dbReference type="ChEBI" id="CHEBI:18420"/>
    </cofactor>
</comment>
<evidence type="ECO:0000256" key="5">
    <source>
        <dbReference type="ARBA" id="ARBA00022741"/>
    </source>
</evidence>
<sequence length="301" mass="34013">MKGWIIYKHLPQDVKPETFEIKRLVEEAVRQEIDIRVLAPEQFELIVTRDDRKSVMVDGEVLQLPDFVLPRMGAGTNYFGLALIRHLERLGVRTFNSSQSIDTVKDKLYTQQILAEHNLPVPKTMLIRSKVDVNLVEKHLGFPVVVKTISGSQGSGVFLAENKSNFIDLLEMINAYKENATMILQEFVESSRGTDLRVITIGGRAVAAMKRNSGSDSFKANYSRGGTVEPYEINPEIEWLALETSRLLNLDIAGIDLLFDGDHYKICEANSSPGFEGIESCCNVNISEEIYNFLRVRLNRF</sequence>
<dbReference type="GO" id="GO:0016874">
    <property type="term" value="F:ligase activity"/>
    <property type="evidence" value="ECO:0007669"/>
    <property type="project" value="UniProtKB-KW"/>
</dbReference>
<dbReference type="InterPro" id="IPR013815">
    <property type="entry name" value="ATP_grasp_subdomain_1"/>
</dbReference>
<dbReference type="InterPro" id="IPR013651">
    <property type="entry name" value="ATP-grasp_RimK-type"/>
</dbReference>
<organism evidence="12 13">
    <name type="scientific">Paenibacillus vini</name>
    <dbReference type="NCBI Taxonomy" id="1476024"/>
    <lineage>
        <taxon>Bacteria</taxon>
        <taxon>Bacillati</taxon>
        <taxon>Bacillota</taxon>
        <taxon>Bacilli</taxon>
        <taxon>Bacillales</taxon>
        <taxon>Paenibacillaceae</taxon>
        <taxon>Paenibacillus</taxon>
    </lineage>
</organism>
<keyword evidence="13" id="KW-1185">Reference proteome</keyword>
<dbReference type="PANTHER" id="PTHR21621">
    <property type="entry name" value="RIBOSOMAL PROTEIN S6 MODIFICATION PROTEIN"/>
    <property type="match status" value="1"/>
</dbReference>
<evidence type="ECO:0000256" key="7">
    <source>
        <dbReference type="ARBA" id="ARBA00022842"/>
    </source>
</evidence>
<evidence type="ECO:0000313" key="12">
    <source>
        <dbReference type="EMBL" id="GIP53443.1"/>
    </source>
</evidence>
<keyword evidence="4" id="KW-0479">Metal-binding</keyword>
<dbReference type="InterPro" id="IPR041107">
    <property type="entry name" value="Rimk_N"/>
</dbReference>
<name>A0ABQ4MBS6_9BACL</name>
<dbReference type="InterPro" id="IPR004666">
    <property type="entry name" value="Rp_bS6_RimK/Lys_biosynth_LsyX"/>
</dbReference>
<dbReference type="Gene3D" id="3.40.50.20">
    <property type="match status" value="1"/>
</dbReference>